<name>A0AB38UL59_9MYCO</name>
<organism evidence="2 3">
    <name type="scientific">Mycobacterium persicum</name>
    <dbReference type="NCBI Taxonomy" id="1487726"/>
    <lineage>
        <taxon>Bacteria</taxon>
        <taxon>Bacillati</taxon>
        <taxon>Actinomycetota</taxon>
        <taxon>Actinomycetes</taxon>
        <taxon>Mycobacteriales</taxon>
        <taxon>Mycobacteriaceae</taxon>
        <taxon>Mycobacterium</taxon>
    </lineage>
</organism>
<sequence>MTADPFPFPVPGVPAIPPNSSGVPIKVTPETLQQALYGPLSPQVEPNIVPPPGPAPADQWQSALGSSGNLGVPGDVASSAQEDMDRRAHAADAARKFPANEADAAQQFQGVGAQAGAQGATQMIQQAVSGITGALGGAVGGILGPLTQLPQQAMQAGQGAMQPLMSAFQQAHGAQGLEAADGARLVDSVGEESGLGGGSGAGGIGSGGGGGGGTTPTGYLGPPPVPTSSPPTTPAGAPTKSVTGTPTSGTSPTPTSMGGTGMPMVPPGTMGHGGEGGSKDKPVEKRITAPGVPNGQPVKGRLTAPPSVPVKTGDSKPPVTKSARRIVVLPSDGEAQE</sequence>
<feature type="compositionally biased region" description="Gly residues" evidence="1">
    <location>
        <begin position="193"/>
        <end position="215"/>
    </location>
</feature>
<evidence type="ECO:0000313" key="2">
    <source>
        <dbReference type="EMBL" id="VAZ81230.1"/>
    </source>
</evidence>
<feature type="compositionally biased region" description="Basic and acidic residues" evidence="1">
    <location>
        <begin position="277"/>
        <end position="287"/>
    </location>
</feature>
<feature type="compositionally biased region" description="Polar residues" evidence="1">
    <location>
        <begin position="59"/>
        <end position="69"/>
    </location>
</feature>
<dbReference type="RefSeq" id="WP_122509998.1">
    <property type="nucleotide sequence ID" value="NZ_UPHL01000003.1"/>
</dbReference>
<dbReference type="AlphaFoldDB" id="A0AB38UL59"/>
<proteinExistence type="predicted"/>
<protein>
    <submittedName>
        <fullName evidence="2">Uncharacterized protein</fullName>
    </submittedName>
</protein>
<feature type="compositionally biased region" description="Low complexity" evidence="1">
    <location>
        <begin position="234"/>
        <end position="257"/>
    </location>
</feature>
<feature type="compositionally biased region" description="Basic and acidic residues" evidence="1">
    <location>
        <begin position="83"/>
        <end position="92"/>
    </location>
</feature>
<dbReference type="EMBL" id="UPHL01000003">
    <property type="protein sequence ID" value="VAZ81230.1"/>
    <property type="molecule type" value="Genomic_DNA"/>
</dbReference>
<reference evidence="2 3" key="1">
    <citation type="submission" date="2018-09" db="EMBL/GenBank/DDBJ databases">
        <authorList>
            <person name="Tagini F."/>
        </authorList>
    </citation>
    <scope>NUCLEOTIDE SEQUENCE [LARGE SCALE GENOMIC DNA]</scope>
    <source>
        <strain evidence="2 3">MK42</strain>
    </source>
</reference>
<feature type="region of interest" description="Disordered" evidence="1">
    <location>
        <begin position="1"/>
        <end position="25"/>
    </location>
</feature>
<feature type="compositionally biased region" description="Pro residues" evidence="1">
    <location>
        <begin position="1"/>
        <end position="17"/>
    </location>
</feature>
<feature type="region of interest" description="Disordered" evidence="1">
    <location>
        <begin position="41"/>
        <end position="92"/>
    </location>
</feature>
<accession>A0AB38UL59</accession>
<comment type="caution">
    <text evidence="2">The sequence shown here is derived from an EMBL/GenBank/DDBJ whole genome shotgun (WGS) entry which is preliminary data.</text>
</comment>
<feature type="region of interest" description="Disordered" evidence="1">
    <location>
        <begin position="189"/>
        <end position="337"/>
    </location>
</feature>
<evidence type="ECO:0000256" key="1">
    <source>
        <dbReference type="SAM" id="MobiDB-lite"/>
    </source>
</evidence>
<feature type="compositionally biased region" description="Pro residues" evidence="1">
    <location>
        <begin position="221"/>
        <end position="233"/>
    </location>
</feature>
<evidence type="ECO:0000313" key="3">
    <source>
        <dbReference type="Proteomes" id="UP000279331"/>
    </source>
</evidence>
<dbReference type="Proteomes" id="UP000279331">
    <property type="component" value="Unassembled WGS sequence"/>
</dbReference>
<gene>
    <name evidence="2" type="ORF">LAUMK42_00028</name>
</gene>